<keyword evidence="1" id="KW-0677">Repeat</keyword>
<feature type="repeat" description="ANK" evidence="3">
    <location>
        <begin position="1227"/>
        <end position="1251"/>
    </location>
</feature>
<evidence type="ECO:0000256" key="1">
    <source>
        <dbReference type="ARBA" id="ARBA00022737"/>
    </source>
</evidence>
<feature type="repeat" description="ANK" evidence="3">
    <location>
        <begin position="1056"/>
        <end position="1077"/>
    </location>
</feature>
<dbReference type="SUPFAM" id="SSF48403">
    <property type="entry name" value="Ankyrin repeat"/>
    <property type="match status" value="2"/>
</dbReference>
<dbReference type="OrthoDB" id="1577640at2759"/>
<feature type="repeat" description="ANK" evidence="3">
    <location>
        <begin position="883"/>
        <end position="907"/>
    </location>
</feature>
<dbReference type="InterPro" id="IPR027417">
    <property type="entry name" value="P-loop_NTPase"/>
</dbReference>
<accession>A0A436ZYD1</accession>
<gene>
    <name evidence="7" type="ORF">DFL_005756</name>
</gene>
<dbReference type="InterPro" id="IPR056884">
    <property type="entry name" value="NPHP3-like_N"/>
</dbReference>
<dbReference type="PROSITE" id="PS50297">
    <property type="entry name" value="ANK_REP_REGION"/>
    <property type="match status" value="17"/>
</dbReference>
<proteinExistence type="predicted"/>
<feature type="repeat" description="ANK" evidence="3">
    <location>
        <begin position="1159"/>
        <end position="1183"/>
    </location>
</feature>
<dbReference type="Gene3D" id="1.25.40.20">
    <property type="entry name" value="Ankyrin repeat-containing domain"/>
    <property type="match status" value="9"/>
</dbReference>
<sequence>MLDEQHEQLPTKENDDNTYTLGRVGMHNVVIARPAGYGTNSAANTATNMVRTFQNLRFVLMVGIGGGAPGPPVPEDSQEEDIRLGDVVVGFPKDSHSGVLQYDMGKLESCEQFTIKSHLNKPPKVLLTAVGTLQSEHDLEEDEMVQYLQKALERMQKTKKLKAYRFPGRDKDQLFKADYHHYENKRDCSACDPNQREKRIDRETDYPAVHYGLIASGNKVMKSAQQRDELRDKENVVCFEMEAAGLMNNFPCLVIRGICDYSDDHKSDLWQPYASLVAAAYAKDLLRVVQPKEVENTKAIAEVIEDLRDTVHQMQKVTERIELMQQDQQRVEILRWLSPLEPLKRHQDVRSTRVPGTGQWLFEEPNFQDWHSGTNTNRVLCCSGIPGAGKTVIASHVIDYLKEPPADSELKFGLACVYCDYRDQALQTPINMMGSLLGQLLSTLPSLPKEVIQLYEKKHKPLEQGDVEAMLLHACQRFNRVYICVDAIDECQHKEGFLESLRKLLPSIQLFVTGRPHIPAIVDQYFVGALKITIEANKSDIKKFVATKIDEDWARDKYLMDEKLQQEILGRIGAASQKMFLLPALQIQMVLEERTKANRRLALDKLPTELYEAFGNTIERIKRQSRSSSALATDILMWTYLAERPLHVNELFNALAVKLGDKNLDTDRFPSRQSWLDGCLGLVIVDEETSTVRLVHFSLQEYLHSRREGLFKDGHDRIAKTCLTYLCFDNIAASPSVDTEFKMLEKFPFLDYAACQWGHHIRKEMSLSKQSIDLSVSYLLQPQLKLRCSIAFLSRLLGSRYWGASNREKFLETFSGLHVAAYFGTHLEIVKLLVGTGRADVDSKDDVYGRTPLSWAAGNGHLEIVKFLVGTGRADVDSKDGDYGRTPLSRAAGNGHLEIVKFLVDTGRADVDSKDDVYGQTPLSWAAGNGHLEIVKFLVDTGRADVDSKDDVCGQTPLSWAAGNGHLEIVKFLVDTGRADVDSKDDVYGQTPLSRAAGNGHLEIVKFLVDTGRADVDSRGESGQTPLSRAAGNGHLEIVKFLVDTGRADVDSRGESGQTPLSWAAGNGHLEIVKFLLVDTDRADVDSRGDYGRAPLFWAAGNGHLEIVKFLVDTGRADVDSRGDYGRAPLFWAAGNGHLEIVKFLVDTGRADVDSRNDYGQTPLSRAAENGHLEIVKFLVDTGRADVDSRGDYGQTPLFWAAENGHLEIVKFLVDTGRADVDSRGDYGQTPLSRAAGNGHLEIVKFLVDTGRADVDSRGDYGQTPLFWAAGNGHLEIVKFLVDTGRADVDSKDKVGRTPLSWAAGNGHLEIVKFLVDTGRADVDSRNDYGRTPLSWAAGNGHLEIVKFLVDTGRADVDSKDKVGRTPLFWAAGNGHLEIVKFLVDTGRADVDSKDKVGRTPLSWAAGNGHLEIVKFLRGRQVSRRILLEATINKDLATHASRSFHHEKPNGIEMKDILRKGLPHPLASLTRKEDSIINIIRITLFAG</sequence>
<dbReference type="Pfam" id="PF22939">
    <property type="entry name" value="WHD_GPIID"/>
    <property type="match status" value="1"/>
</dbReference>
<dbReference type="PROSITE" id="PS50088">
    <property type="entry name" value="ANK_REPEAT"/>
    <property type="match status" value="17"/>
</dbReference>
<evidence type="ECO:0000259" key="5">
    <source>
        <dbReference type="Pfam" id="PF22939"/>
    </source>
</evidence>
<dbReference type="GO" id="GO:0009116">
    <property type="term" value="P:nucleoside metabolic process"/>
    <property type="evidence" value="ECO:0007669"/>
    <property type="project" value="InterPro"/>
</dbReference>
<dbReference type="GO" id="GO:0003824">
    <property type="term" value="F:catalytic activity"/>
    <property type="evidence" value="ECO:0007669"/>
    <property type="project" value="InterPro"/>
</dbReference>
<dbReference type="EMBL" id="SAEB01000007">
    <property type="protein sequence ID" value="RVD83988.1"/>
    <property type="molecule type" value="Genomic_DNA"/>
</dbReference>
<dbReference type="InterPro" id="IPR036770">
    <property type="entry name" value="Ankyrin_rpt-contain_sf"/>
</dbReference>
<reference evidence="7 8" key="1">
    <citation type="submission" date="2019-01" db="EMBL/GenBank/DDBJ databases">
        <title>Intercellular communication is required for trap formation in the nematode-trapping fungus Duddingtonia flagrans.</title>
        <authorList>
            <person name="Youssar L."/>
            <person name="Wernet V."/>
            <person name="Hensel N."/>
            <person name="Hildebrandt H.-G."/>
            <person name="Fischer R."/>
        </authorList>
    </citation>
    <scope>NUCLEOTIDE SEQUENCE [LARGE SCALE GENOMIC DNA]</scope>
    <source>
        <strain evidence="7 8">CBS H-5679</strain>
    </source>
</reference>
<dbReference type="Gene3D" id="3.40.50.300">
    <property type="entry name" value="P-loop containing nucleotide triphosphate hydrolases"/>
    <property type="match status" value="1"/>
</dbReference>
<dbReference type="SMART" id="SM00248">
    <property type="entry name" value="ANK"/>
    <property type="match status" value="18"/>
</dbReference>
<organism evidence="7 8">
    <name type="scientific">Arthrobotrys flagrans</name>
    <name type="common">Nematode-trapping fungus</name>
    <name type="synonym">Trichothecium flagrans</name>
    <dbReference type="NCBI Taxonomy" id="97331"/>
    <lineage>
        <taxon>Eukaryota</taxon>
        <taxon>Fungi</taxon>
        <taxon>Dikarya</taxon>
        <taxon>Ascomycota</taxon>
        <taxon>Pezizomycotina</taxon>
        <taxon>Orbiliomycetes</taxon>
        <taxon>Orbiliales</taxon>
        <taxon>Orbiliaceae</taxon>
        <taxon>Arthrobotrys</taxon>
    </lineage>
</organism>
<dbReference type="Pfam" id="PF12796">
    <property type="entry name" value="Ank_2"/>
    <property type="match status" value="4"/>
</dbReference>
<keyword evidence="2 3" id="KW-0040">ANK repeat</keyword>
<protein>
    <submittedName>
        <fullName evidence="7">Uncharacterized protein</fullName>
    </submittedName>
</protein>
<evidence type="ECO:0000313" key="8">
    <source>
        <dbReference type="Proteomes" id="UP000283090"/>
    </source>
</evidence>
<dbReference type="Pfam" id="PF24883">
    <property type="entry name" value="NPHP3_N"/>
    <property type="match status" value="1"/>
</dbReference>
<feature type="repeat" description="ANK" evidence="3">
    <location>
        <begin position="1363"/>
        <end position="1387"/>
    </location>
</feature>
<evidence type="ECO:0000256" key="2">
    <source>
        <dbReference type="ARBA" id="ARBA00023043"/>
    </source>
</evidence>
<dbReference type="VEuPathDB" id="FungiDB:DFL_005756"/>
<dbReference type="SUPFAM" id="SSF52540">
    <property type="entry name" value="P-loop containing nucleoside triphosphate hydrolases"/>
    <property type="match status" value="1"/>
</dbReference>
<name>A0A436ZYD1_ARTFL</name>
<keyword evidence="8" id="KW-1185">Reference proteome</keyword>
<feature type="region of interest" description="Disordered" evidence="4">
    <location>
        <begin position="1"/>
        <end position="20"/>
    </location>
</feature>
<dbReference type="InterPro" id="IPR002110">
    <property type="entry name" value="Ankyrin_rpt"/>
</dbReference>
<feature type="repeat" description="ANK" evidence="3">
    <location>
        <begin position="988"/>
        <end position="1012"/>
    </location>
</feature>
<dbReference type="Proteomes" id="UP000283090">
    <property type="component" value="Unassembled WGS sequence"/>
</dbReference>
<evidence type="ECO:0000259" key="6">
    <source>
        <dbReference type="Pfam" id="PF24883"/>
    </source>
</evidence>
<feature type="repeat" description="ANK" evidence="3">
    <location>
        <begin position="1329"/>
        <end position="1353"/>
    </location>
</feature>
<dbReference type="RefSeq" id="XP_067489532.1">
    <property type="nucleotide sequence ID" value="XM_067635063.1"/>
</dbReference>
<dbReference type="PANTHER" id="PTHR24201">
    <property type="entry name" value="ANK_REP_REGION DOMAIN-CONTAINING PROTEIN"/>
    <property type="match status" value="1"/>
</dbReference>
<feature type="domain" description="Nephrocystin 3-like N-terminal" evidence="6">
    <location>
        <begin position="356"/>
        <end position="515"/>
    </location>
</feature>
<dbReference type="Gene3D" id="3.40.50.1580">
    <property type="entry name" value="Nucleoside phosphorylase domain"/>
    <property type="match status" value="1"/>
</dbReference>
<dbReference type="STRING" id="97331.A0A436ZYD1"/>
<dbReference type="SUPFAM" id="SSF53167">
    <property type="entry name" value="Purine and uridine phosphorylases"/>
    <property type="match status" value="1"/>
</dbReference>
<dbReference type="InterPro" id="IPR035994">
    <property type="entry name" value="Nucleoside_phosphorylase_sf"/>
</dbReference>
<dbReference type="Pfam" id="PF13637">
    <property type="entry name" value="Ank_4"/>
    <property type="match status" value="4"/>
</dbReference>
<dbReference type="InterPro" id="IPR054471">
    <property type="entry name" value="GPIID_WHD"/>
</dbReference>
<dbReference type="InterPro" id="IPR050776">
    <property type="entry name" value="Ank_Repeat/CDKN_Inhibitor"/>
</dbReference>
<feature type="repeat" description="ANK" evidence="3">
    <location>
        <begin position="953"/>
        <end position="977"/>
    </location>
</feature>
<evidence type="ECO:0000256" key="4">
    <source>
        <dbReference type="SAM" id="MobiDB-lite"/>
    </source>
</evidence>
<evidence type="ECO:0000256" key="3">
    <source>
        <dbReference type="PROSITE-ProRule" id="PRU00023"/>
    </source>
</evidence>
<dbReference type="PANTHER" id="PTHR24201:SF16">
    <property type="entry name" value="ANKYRIN-1-LIKE-RELATED"/>
    <property type="match status" value="1"/>
</dbReference>
<feature type="repeat" description="ANK" evidence="3">
    <location>
        <begin position="1261"/>
        <end position="1285"/>
    </location>
</feature>
<comment type="caution">
    <text evidence="7">The sequence shown here is derived from an EMBL/GenBank/DDBJ whole genome shotgun (WGS) entry which is preliminary data.</text>
</comment>
<evidence type="ECO:0000313" key="7">
    <source>
        <dbReference type="EMBL" id="RVD83988.1"/>
    </source>
</evidence>
<feature type="repeat" description="ANK" evidence="3">
    <location>
        <begin position="848"/>
        <end position="872"/>
    </location>
</feature>
<feature type="repeat" description="ANK" evidence="3">
    <location>
        <begin position="1295"/>
        <end position="1319"/>
    </location>
</feature>
<dbReference type="GeneID" id="93588067"/>
<feature type="repeat" description="ANK" evidence="3">
    <location>
        <begin position="1397"/>
        <end position="1417"/>
    </location>
</feature>
<feature type="repeat" description="ANK" evidence="3">
    <location>
        <begin position="1193"/>
        <end position="1217"/>
    </location>
</feature>
<feature type="repeat" description="ANK" evidence="3">
    <location>
        <begin position="1022"/>
        <end position="1046"/>
    </location>
</feature>
<dbReference type="GO" id="GO:0005634">
    <property type="term" value="C:nucleus"/>
    <property type="evidence" value="ECO:0007669"/>
    <property type="project" value="TreeGrafter"/>
</dbReference>
<feature type="repeat" description="ANK" evidence="3">
    <location>
        <begin position="1091"/>
        <end position="1115"/>
    </location>
</feature>
<feature type="compositionally biased region" description="Basic and acidic residues" evidence="4">
    <location>
        <begin position="1"/>
        <end position="15"/>
    </location>
</feature>
<feature type="repeat" description="ANK" evidence="3">
    <location>
        <begin position="918"/>
        <end position="942"/>
    </location>
</feature>
<feature type="repeat" description="ANK" evidence="3">
    <location>
        <begin position="1125"/>
        <end position="1149"/>
    </location>
</feature>
<feature type="domain" description="GPI inositol-deacylase winged helix" evidence="5">
    <location>
        <begin position="628"/>
        <end position="705"/>
    </location>
</feature>